<dbReference type="Pfam" id="PF00533">
    <property type="entry name" value="BRCT"/>
    <property type="match status" value="1"/>
</dbReference>
<dbReference type="InterPro" id="IPR001357">
    <property type="entry name" value="BRCT_dom"/>
</dbReference>
<accession>A0A243RWT5</accession>
<comment type="caution">
    <text evidence="5">The sequence shown here is derived from an EMBL/GenBank/DDBJ whole genome shotgun (WGS) entry which is preliminary data.</text>
</comment>
<dbReference type="GO" id="GO:0005829">
    <property type="term" value="C:cytosol"/>
    <property type="evidence" value="ECO:0007669"/>
    <property type="project" value="TreeGrafter"/>
</dbReference>
<evidence type="ECO:0000256" key="2">
    <source>
        <dbReference type="ARBA" id="ARBA00022801"/>
    </source>
</evidence>
<dbReference type="InterPro" id="IPR036397">
    <property type="entry name" value="RNaseH_sf"/>
</dbReference>
<dbReference type="Pfam" id="PF00929">
    <property type="entry name" value="RNase_T"/>
    <property type="match status" value="1"/>
</dbReference>
<evidence type="ECO:0000313" key="6">
    <source>
        <dbReference type="Proteomes" id="UP000194761"/>
    </source>
</evidence>
<evidence type="ECO:0000259" key="4">
    <source>
        <dbReference type="SMART" id="SM00479"/>
    </source>
</evidence>
<dbReference type="RefSeq" id="WP_086567287.1">
    <property type="nucleotide sequence ID" value="NZ_NGFP01000005.1"/>
</dbReference>
<dbReference type="Gene3D" id="3.40.50.10190">
    <property type="entry name" value="BRCT domain"/>
    <property type="match status" value="1"/>
</dbReference>
<dbReference type="InterPro" id="IPR012337">
    <property type="entry name" value="RNaseH-like_sf"/>
</dbReference>
<feature type="domain" description="Exonuclease" evidence="4">
    <location>
        <begin position="9"/>
        <end position="176"/>
    </location>
</feature>
<keyword evidence="2" id="KW-0378">Hydrolase</keyword>
<dbReference type="AlphaFoldDB" id="A0A243RWT5"/>
<dbReference type="GO" id="GO:0008408">
    <property type="term" value="F:3'-5' exonuclease activity"/>
    <property type="evidence" value="ECO:0007669"/>
    <property type="project" value="TreeGrafter"/>
</dbReference>
<dbReference type="CDD" id="cd06127">
    <property type="entry name" value="DEDDh"/>
    <property type="match status" value="1"/>
</dbReference>
<dbReference type="GO" id="GO:0003676">
    <property type="term" value="F:nucleic acid binding"/>
    <property type="evidence" value="ECO:0007669"/>
    <property type="project" value="InterPro"/>
</dbReference>
<evidence type="ECO:0000256" key="3">
    <source>
        <dbReference type="ARBA" id="ARBA00022839"/>
    </source>
</evidence>
<dbReference type="SMART" id="SM00479">
    <property type="entry name" value="EXOIII"/>
    <property type="match status" value="1"/>
</dbReference>
<sequence length="408" mass="43225">MPGRGRPRGYAVIDLETTGLRPSWNDRVIEIGIVHLDPAGEVTGEWATLVNPGRDLGPQHIHGITAADIRHAPAFGEIAGAVAERLDGRVLAAHNLPFDAGFLSHEFGRLGLDTPLDHTAGVCTMAWSAQFLPGAPRSLAACCARAGVSLNGHHEALADARAAAGLLRHYLALAGPPAPWEPLIEAVRDAAWPTAGDPGTAGVRRGVAAERDPHFLTRIADRPPAPPRPEAATSYLALLDQALLDHHISVAESDALVRLASALGRAEAERLHLGYLAALARTVLAGGPATEDDRHELALVAALLGLPPEAADRALAGGPASPPPDFTRFRLSPGDLVVFTGEMDGPRDDWEWRARQAGYVPHGYVTRKVRLLVAADPDSLSAKARKARDYGIPIVTPDAFARMLGQAY</sequence>
<proteinExistence type="predicted"/>
<keyword evidence="6" id="KW-1185">Reference proteome</keyword>
<keyword evidence="3" id="KW-0269">Exonuclease</keyword>
<dbReference type="FunFam" id="3.30.420.10:FF:000045">
    <property type="entry name" value="3'-5' exonuclease DinG"/>
    <property type="match status" value="1"/>
</dbReference>
<name>A0A243RWT5_9ACTN</name>
<keyword evidence="1" id="KW-0540">Nuclease</keyword>
<dbReference type="Proteomes" id="UP000194761">
    <property type="component" value="Unassembled WGS sequence"/>
</dbReference>
<protein>
    <recommendedName>
        <fullName evidence="4">Exonuclease domain-containing protein</fullName>
    </recommendedName>
</protein>
<dbReference type="EMBL" id="NGFP01000005">
    <property type="protein sequence ID" value="OUC99654.1"/>
    <property type="molecule type" value="Genomic_DNA"/>
</dbReference>
<dbReference type="Gene3D" id="3.30.420.10">
    <property type="entry name" value="Ribonuclease H-like superfamily/Ribonuclease H"/>
    <property type="match status" value="1"/>
</dbReference>
<dbReference type="InterPro" id="IPR036420">
    <property type="entry name" value="BRCT_dom_sf"/>
</dbReference>
<evidence type="ECO:0000313" key="5">
    <source>
        <dbReference type="EMBL" id="OUC99654.1"/>
    </source>
</evidence>
<dbReference type="InterPro" id="IPR013520">
    <property type="entry name" value="Ribonucl_H"/>
</dbReference>
<evidence type="ECO:0000256" key="1">
    <source>
        <dbReference type="ARBA" id="ARBA00022722"/>
    </source>
</evidence>
<dbReference type="SUPFAM" id="SSF52113">
    <property type="entry name" value="BRCT domain"/>
    <property type="match status" value="1"/>
</dbReference>
<gene>
    <name evidence="5" type="ORF">CA984_01975</name>
</gene>
<reference evidence="5 6" key="1">
    <citation type="submission" date="2017-05" db="EMBL/GenBank/DDBJ databases">
        <title>Biotechnological potential of actinobacteria isolated from South African environments.</title>
        <authorList>
            <person name="Le Roes-Hill M."/>
            <person name="Prins A."/>
            <person name="Durrell K.A."/>
        </authorList>
    </citation>
    <scope>NUCLEOTIDE SEQUENCE [LARGE SCALE GENOMIC DNA]</scope>
    <source>
        <strain evidence="5">M26</strain>
    </source>
</reference>
<dbReference type="PANTHER" id="PTHR30231">
    <property type="entry name" value="DNA POLYMERASE III SUBUNIT EPSILON"/>
    <property type="match status" value="1"/>
</dbReference>
<dbReference type="PANTHER" id="PTHR30231:SF4">
    <property type="entry name" value="PROTEIN NEN2"/>
    <property type="match status" value="1"/>
</dbReference>
<organism evidence="5 6">
    <name type="scientific">Streptosporangium minutum</name>
    <dbReference type="NCBI Taxonomy" id="569862"/>
    <lineage>
        <taxon>Bacteria</taxon>
        <taxon>Bacillati</taxon>
        <taxon>Actinomycetota</taxon>
        <taxon>Actinomycetes</taxon>
        <taxon>Streptosporangiales</taxon>
        <taxon>Streptosporangiaceae</taxon>
        <taxon>Streptosporangium</taxon>
    </lineage>
</organism>
<dbReference type="SUPFAM" id="SSF53098">
    <property type="entry name" value="Ribonuclease H-like"/>
    <property type="match status" value="1"/>
</dbReference>